<feature type="region of interest" description="Disordered" evidence="1">
    <location>
        <begin position="1187"/>
        <end position="1228"/>
    </location>
</feature>
<feature type="compositionally biased region" description="Acidic residues" evidence="1">
    <location>
        <begin position="1501"/>
        <end position="1526"/>
    </location>
</feature>
<evidence type="ECO:0000256" key="2">
    <source>
        <dbReference type="SAM" id="Phobius"/>
    </source>
</evidence>
<sequence length="2040" mass="222856">MSYETRSAAGGVLLNVCAWRYIFSFCSSAAAQTGIVIQAATPAIFPLAKGHGSKIFRDGLRLVLITFLVSSALWAQIDFTGITLDPTSTAGCQVAVIFTTIFDQLARFAIEQFLLWAINANARAPAGAIVYQAVLGVRFILGAVFVGFQKAQIATVCVARNDVLAIGAIVMVTDFAVIAALAFRANSIGITSVQAKKAIFWTIGGLALWTATSIPMLLGIGTIELIFRTALPATGLSILISILIGYIGVLLPPRQKQAVHPDAQSPRNISSSRDISTSDSDYPPSRYEDLKAGTITTVTTFNQPVDFGGGGGALPTIPSIAPGQASTGVGGVPVQGQLFPPMRAQTAPPRQSRSMDARPNIMKGRSIFDKIGPGSNIKNAISSPILQDSGDQNPLSKIATVDLATAAKNDREKRGNDMSLMLRNSSFNAQRPAPKPPAITPEEALKRAQSGKRKEIGLKSPPAKSQQLTSVGLMSNPPATTSSAQLSPGVEEIRRRSPRQMPETFQQLQNEKEKRPVTPPQTAPVSSISPPRPQRPERPLSPFETMDKSASQSTVARSMNQKTQKTLDRSVSQKSSTVTELTITSPPLGLVPPPPPKSTARLMSPKKPDVPLSWPIQTAVDPTIRPSRQNPLSPTTPGGSSLQRRPTGGLPSNPRALPMRPLPKDAVPQEQTVMFVNKIQYNDPTAVRSIIEGASNQAAKTPLQQSPGPGLKSSGSIVHRPRPIPRQLGKDRQIFPAENSPNHRRSKSGGSIMSRKSILLSNPGSPTQLPPLPPPPKSAGNHPIRALPNDTKSMTFDEKMDLFFPGGFVNSQAVVQPRTPVPEVPMVPLAFKPASNSAGDERDAWDSRSSRDQSKQSDRSTKTSIRTQSILDIEDSVRPDMPRNTSKFSVDTSVITGRPDEHESWIPALPVNDSVGVKQSYDGAKRQSSPVIPVRNPSLSESSDTRTVRTRDEETTTNWGSIHSPVAPVNIQEVTHMPKPTWIQPRDLSMISHNDGKEVMTIMLDASVEHERDVEAPQEAHESPVDLPEVSLANRGARWHRRIGDESITFTERKEPVQSRRQPPPMALQLRSPVKKNTIVMHATEPSPLESPQHAYEMIQAQLEKLEQPSRDSYESQGQRIRLLESLEAEMGQQENQWHDMQHGLSRDSMSTVGTTSVRNSQHESAVVNSRSLAQIDESLQEIPQRNNIALDRRNSRRARAGSISKSSSEDLGTLSASSLSSDGTNNNRTSLWQQRLADAQLEYMENASELLAKRNLNFLSVSKAPLSATAAALHLGSPTPPDTDEESDGDENAQILARLMPNERAPAPPECLWKPDSPVYFKREPPLLWAPPAKHVATKFIFPSGALPGLSVRPATRKVSDHLNIVSSQLWQPDHTAAKKLRPTSGLWRVSWSPEPIKDNLQQPQRPLTQRPPRRSKRVTLLPDILESPQPLPDKRDTLGIFQFPWGEKSDTATVQPRGPSHMFMAMPGTMSTGGPAVRAALEARAKQVEAEENSSSFFDDYDEEEEGDDEVSDIEEDDDSDDGFDETTLWEIASLLQSDQVPSKNSLLPQPMTYRPESFAEEYISERSQSEYEDSDEEKTAEGNDDTKHDSMVITIAAEELPSSPEPISLLWAPKPKQFVSRRSSTGLPRPDPRMWGSYIEKMSAPARVRERLPEPAVIYSTALWSPAAKKPTVVKSKTSLWSKPQQCKKKTATMWAARPAVVYTESTGLFSPSHKRACFRTTFALPVGLGMPSGARVTSEELPQLESFKLWAPTTVESRVEDWMSLSIARPSSRATSGRSTPSLDTASTKSYDEEVASDFEPLPEVPVKQPTWWDSLESQKSATAPTSTQPEPLRRTTATSAQWVAALNEAIGAIPSPRLVRKTSTPSEWSDALNKAVVSSSFNAAMSHPAFAGSVTTNTVCDPAVANPVFFTPSTTNSVEELPLTSSVPLWAAPVVTVPKDTGIMWIPPTKPHRHAHDTTPMKPEDPESRRLRIKRAKTETRTDPSTLSLVSFDGQAMWDGVYGAELRHVTPLGGGRDWLEDADQQLPTEELVFLL</sequence>
<feature type="compositionally biased region" description="Polar residues" evidence="1">
    <location>
        <begin position="548"/>
        <end position="585"/>
    </location>
</feature>
<protein>
    <submittedName>
        <fullName evidence="3">Uncharacterized protein</fullName>
    </submittedName>
</protein>
<feature type="compositionally biased region" description="Polar residues" evidence="1">
    <location>
        <begin position="463"/>
        <end position="486"/>
    </location>
</feature>
<feature type="transmembrane region" description="Helical" evidence="2">
    <location>
        <begin position="59"/>
        <end position="77"/>
    </location>
</feature>
<feature type="compositionally biased region" description="Basic and acidic residues" evidence="1">
    <location>
        <begin position="1580"/>
        <end position="1591"/>
    </location>
</feature>
<keyword evidence="2" id="KW-1133">Transmembrane helix</keyword>
<feature type="region of interest" description="Disordered" evidence="1">
    <location>
        <begin position="831"/>
        <end position="887"/>
    </location>
</feature>
<feature type="region of interest" description="Disordered" evidence="1">
    <location>
        <begin position="1487"/>
        <end position="1526"/>
    </location>
</feature>
<dbReference type="Proteomes" id="UP000176998">
    <property type="component" value="Unassembled WGS sequence"/>
</dbReference>
<dbReference type="RefSeq" id="XP_022477436.1">
    <property type="nucleotide sequence ID" value="XM_022616128.1"/>
</dbReference>
<feature type="transmembrane region" description="Helical" evidence="2">
    <location>
        <begin position="163"/>
        <end position="183"/>
    </location>
</feature>
<feature type="compositionally biased region" description="Basic and acidic residues" evidence="1">
    <location>
        <begin position="839"/>
        <end position="861"/>
    </location>
</feature>
<feature type="compositionally biased region" description="Polar residues" evidence="1">
    <location>
        <begin position="1776"/>
        <end position="1793"/>
    </location>
</feature>
<feature type="region of interest" description="Disordered" evidence="1">
    <location>
        <begin position="698"/>
        <end position="790"/>
    </location>
</feature>
<feature type="region of interest" description="Disordered" evidence="1">
    <location>
        <begin position="923"/>
        <end position="963"/>
    </location>
</feature>
<accession>A0A1G4BFS9</accession>
<feature type="compositionally biased region" description="Polar residues" evidence="1">
    <location>
        <begin position="626"/>
        <end position="644"/>
    </location>
</feature>
<feature type="transmembrane region" description="Helical" evidence="2">
    <location>
        <begin position="230"/>
        <end position="251"/>
    </location>
</feature>
<name>A0A1G4BFS9_9PEZI</name>
<feature type="region of interest" description="Disordered" evidence="1">
    <location>
        <begin position="258"/>
        <end position="288"/>
    </location>
</feature>
<dbReference type="OrthoDB" id="5370537at2759"/>
<feature type="compositionally biased region" description="Low complexity" evidence="1">
    <location>
        <begin position="1402"/>
        <end position="1412"/>
    </location>
</feature>
<keyword evidence="2" id="KW-0472">Membrane</keyword>
<organism evidence="3 4">
    <name type="scientific">Colletotrichum orchidophilum</name>
    <dbReference type="NCBI Taxonomy" id="1209926"/>
    <lineage>
        <taxon>Eukaryota</taxon>
        <taxon>Fungi</taxon>
        <taxon>Dikarya</taxon>
        <taxon>Ascomycota</taxon>
        <taxon>Pezizomycotina</taxon>
        <taxon>Sordariomycetes</taxon>
        <taxon>Hypocreomycetidae</taxon>
        <taxon>Glomerellales</taxon>
        <taxon>Glomerellaceae</taxon>
        <taxon>Colletotrichum</taxon>
    </lineage>
</organism>
<feature type="compositionally biased region" description="Polar residues" evidence="1">
    <location>
        <begin position="698"/>
        <end position="707"/>
    </location>
</feature>
<gene>
    <name evidence="3" type="ORF">CORC01_04481</name>
</gene>
<feature type="transmembrane region" description="Helical" evidence="2">
    <location>
        <begin position="129"/>
        <end position="151"/>
    </location>
</feature>
<feature type="region of interest" description="Disordered" evidence="1">
    <location>
        <begin position="426"/>
        <end position="663"/>
    </location>
</feature>
<reference evidence="3 4" key="1">
    <citation type="submission" date="2016-09" db="EMBL/GenBank/DDBJ databases">
        <authorList>
            <person name="Capua I."/>
            <person name="De Benedictis P."/>
            <person name="Joannis T."/>
            <person name="Lombin L.H."/>
            <person name="Cattoli G."/>
        </authorList>
    </citation>
    <scope>NUCLEOTIDE SEQUENCE [LARGE SCALE GENOMIC DNA]</scope>
    <source>
        <strain evidence="3 4">IMI 309357</strain>
    </source>
</reference>
<feature type="compositionally biased region" description="Low complexity" evidence="1">
    <location>
        <begin position="269"/>
        <end position="281"/>
    </location>
</feature>
<feature type="region of interest" description="Disordered" evidence="1">
    <location>
        <begin position="1564"/>
        <end position="1591"/>
    </location>
</feature>
<feature type="compositionally biased region" description="Polar residues" evidence="1">
    <location>
        <begin position="1204"/>
        <end position="1228"/>
    </location>
</feature>
<feature type="compositionally biased region" description="Pro residues" evidence="1">
    <location>
        <begin position="768"/>
        <end position="777"/>
    </location>
</feature>
<feature type="compositionally biased region" description="Basic and acidic residues" evidence="1">
    <location>
        <begin position="1137"/>
        <end position="1146"/>
    </location>
</feature>
<evidence type="ECO:0000313" key="3">
    <source>
        <dbReference type="EMBL" id="OHF00292.1"/>
    </source>
</evidence>
<comment type="caution">
    <text evidence="3">The sequence shown here is derived from an EMBL/GenBank/DDBJ whole genome shotgun (WGS) entry which is preliminary data.</text>
</comment>
<feature type="compositionally biased region" description="Basic and acidic residues" evidence="1">
    <location>
        <begin position="943"/>
        <end position="954"/>
    </location>
</feature>
<evidence type="ECO:0000313" key="4">
    <source>
        <dbReference type="Proteomes" id="UP000176998"/>
    </source>
</evidence>
<keyword evidence="2" id="KW-0812">Transmembrane</keyword>
<feature type="transmembrane region" description="Helical" evidence="2">
    <location>
        <begin position="198"/>
        <end position="218"/>
    </location>
</feature>
<keyword evidence="4" id="KW-1185">Reference proteome</keyword>
<feature type="region of interest" description="Disordered" evidence="1">
    <location>
        <begin position="1773"/>
        <end position="1807"/>
    </location>
</feature>
<feature type="region of interest" description="Disordered" evidence="1">
    <location>
        <begin position="1137"/>
        <end position="1169"/>
    </location>
</feature>
<feature type="region of interest" description="Disordered" evidence="1">
    <location>
        <begin position="1954"/>
        <end position="1975"/>
    </location>
</feature>
<dbReference type="EMBL" id="MJBS01000029">
    <property type="protein sequence ID" value="OHF00292.1"/>
    <property type="molecule type" value="Genomic_DNA"/>
</dbReference>
<feature type="region of interest" description="Disordered" evidence="1">
    <location>
        <begin position="1396"/>
        <end position="1420"/>
    </location>
</feature>
<evidence type="ECO:0000256" key="1">
    <source>
        <dbReference type="SAM" id="MobiDB-lite"/>
    </source>
</evidence>
<dbReference type="GeneID" id="34557638"/>
<dbReference type="STRING" id="1209926.A0A1G4BFS9"/>
<proteinExistence type="predicted"/>
<feature type="compositionally biased region" description="Basic and acidic residues" evidence="1">
    <location>
        <begin position="1961"/>
        <end position="1975"/>
    </location>
</feature>
<feature type="compositionally biased region" description="Polar residues" evidence="1">
    <location>
        <begin position="1148"/>
        <end position="1169"/>
    </location>
</feature>